<dbReference type="EMBL" id="JADJMH010000013">
    <property type="protein sequence ID" value="MBK7675743.1"/>
    <property type="molecule type" value="Genomic_DNA"/>
</dbReference>
<dbReference type="AlphaFoldDB" id="A0A935UHQ9"/>
<dbReference type="Proteomes" id="UP000697998">
    <property type="component" value="Unassembled WGS sequence"/>
</dbReference>
<comment type="caution">
    <text evidence="1">The sequence shown here is derived from an EMBL/GenBank/DDBJ whole genome shotgun (WGS) entry which is preliminary data.</text>
</comment>
<organism evidence="1 2">
    <name type="scientific">Candidatus Accumulibacter proximus</name>
    <dbReference type="NCBI Taxonomy" id="2954385"/>
    <lineage>
        <taxon>Bacteria</taxon>
        <taxon>Pseudomonadati</taxon>
        <taxon>Pseudomonadota</taxon>
        <taxon>Betaproteobacteria</taxon>
        <taxon>Candidatus Accumulibacter</taxon>
    </lineage>
</organism>
<reference evidence="1 2" key="1">
    <citation type="submission" date="2020-10" db="EMBL/GenBank/DDBJ databases">
        <title>Connecting structure to function with the recovery of over 1000 high-quality activated sludge metagenome-assembled genomes encoding full-length rRNA genes using long-read sequencing.</title>
        <authorList>
            <person name="Singleton C.M."/>
            <person name="Petriglieri F."/>
            <person name="Kristensen J.M."/>
            <person name="Kirkegaard R.H."/>
            <person name="Michaelsen T.Y."/>
            <person name="Andersen M.H."/>
            <person name="Karst S.M."/>
            <person name="Dueholm M.S."/>
            <person name="Nielsen P.H."/>
            <person name="Albertsen M."/>
        </authorList>
    </citation>
    <scope>NUCLEOTIDE SEQUENCE [LARGE SCALE GENOMIC DNA]</scope>
    <source>
        <strain evidence="1">EsbW_18-Q3-R4-48_BATAC.285</strain>
    </source>
</reference>
<protein>
    <submittedName>
        <fullName evidence="1">TIGR03986 family CRISPR-associated RAMP protein</fullName>
    </submittedName>
</protein>
<evidence type="ECO:0000313" key="1">
    <source>
        <dbReference type="EMBL" id="MBK7675743.1"/>
    </source>
</evidence>
<proteinExistence type="predicted"/>
<name>A0A935UHQ9_9PROT</name>
<sequence>MAALYPVLIPRQLFSTAPSALLDESVRPATALSQLSPADRLFGWVGQGDSGQYKGQLRIGSTHCPEGANAIERVGDARGVPLVILGAPKPSQARFYGANDRQGTPYPRGTDKAAMYCPNHGLRGRKVYPHHKAQSDVNDYWDVSANPPLLNSQPGQPRLYREWRLPANAAAQRSDQNRSITAWVRPGVKFCFDLQVTNVSTVELGALLWLLSLDNDCYLRMGGGKPLGFGSVRLSVVEPAGLDLRDGAAIRSDYARFGGPSTAEGRRLRSNDDVQALIAVYRGDLPIALRSPHAAFDDLPIIKAFLNASRGGGLPVHYPRTQVAPNPSGENYKWFVANETDSQSRHERYSLPNLAAADRGLWVLK</sequence>
<gene>
    <name evidence="1" type="ORF">IPJ27_13835</name>
</gene>
<evidence type="ECO:0000313" key="2">
    <source>
        <dbReference type="Proteomes" id="UP000697998"/>
    </source>
</evidence>
<accession>A0A935UHQ9</accession>